<accession>A0A061IEE9</accession>
<organism evidence="1 2">
    <name type="scientific">Cricetulus griseus</name>
    <name type="common">Chinese hamster</name>
    <name type="synonym">Cricetulus barabensis griseus</name>
    <dbReference type="NCBI Taxonomy" id="10029"/>
    <lineage>
        <taxon>Eukaryota</taxon>
        <taxon>Metazoa</taxon>
        <taxon>Chordata</taxon>
        <taxon>Craniata</taxon>
        <taxon>Vertebrata</taxon>
        <taxon>Euteleostomi</taxon>
        <taxon>Mammalia</taxon>
        <taxon>Eutheria</taxon>
        <taxon>Euarchontoglires</taxon>
        <taxon>Glires</taxon>
        <taxon>Rodentia</taxon>
        <taxon>Myomorpha</taxon>
        <taxon>Muroidea</taxon>
        <taxon>Cricetidae</taxon>
        <taxon>Cricetinae</taxon>
        <taxon>Cricetulus</taxon>
    </lineage>
</organism>
<gene>
    <name evidence="1" type="ORF">H671_2g6334</name>
</gene>
<protein>
    <submittedName>
        <fullName evidence="1">Uncharacterized protein</fullName>
    </submittedName>
</protein>
<proteinExistence type="predicted"/>
<evidence type="ECO:0000313" key="1">
    <source>
        <dbReference type="EMBL" id="ERE83961.1"/>
    </source>
</evidence>
<evidence type="ECO:0000313" key="2">
    <source>
        <dbReference type="Proteomes" id="UP000030759"/>
    </source>
</evidence>
<dbReference type="Proteomes" id="UP000030759">
    <property type="component" value="Unassembled WGS sequence"/>
</dbReference>
<dbReference type="EMBL" id="KE668355">
    <property type="protein sequence ID" value="ERE83961.1"/>
    <property type="molecule type" value="Genomic_DNA"/>
</dbReference>
<reference evidence="2" key="1">
    <citation type="journal article" date="2013" name="Nat. Biotechnol.">
        <title>Chinese hamster genome sequenced from sorted chromosomes.</title>
        <authorList>
            <person name="Brinkrolf K."/>
            <person name="Rupp O."/>
            <person name="Laux H."/>
            <person name="Kollin F."/>
            <person name="Ernst W."/>
            <person name="Linke B."/>
            <person name="Kofler R."/>
            <person name="Romand S."/>
            <person name="Hesse F."/>
            <person name="Budach W.E."/>
            <person name="Galosy S."/>
            <person name="Muller D."/>
            <person name="Noll T."/>
            <person name="Wienberg J."/>
            <person name="Jostock T."/>
            <person name="Leonard M."/>
            <person name="Grillari J."/>
            <person name="Tauch A."/>
            <person name="Goesmann A."/>
            <person name="Helk B."/>
            <person name="Mott J.E."/>
            <person name="Puhler A."/>
            <person name="Borth N."/>
        </authorList>
    </citation>
    <scope>NUCLEOTIDE SEQUENCE [LARGE SCALE GENOMIC DNA]</scope>
    <source>
        <strain evidence="2">17A/GY</strain>
    </source>
</reference>
<sequence>MNYLKILITEDPIQWSACVCEYFTRSVTALYLHNYMLWSEEKTNPQISWVTRLQQSMFYHVCEAKSKKLYEVSWGVFTPQKIKEFSSPEWIQNLSKFFVTEFCLKAKPEINM</sequence>
<dbReference type="AlphaFoldDB" id="A0A061IEE9"/>
<name>A0A061IEE9_CRIGR</name>